<dbReference type="NCBIfam" id="NF002748">
    <property type="entry name" value="PRK02769.1"/>
    <property type="match status" value="1"/>
</dbReference>
<evidence type="ECO:0000256" key="2">
    <source>
        <dbReference type="ARBA" id="ARBA00009533"/>
    </source>
</evidence>
<evidence type="ECO:0000313" key="9">
    <source>
        <dbReference type="Proteomes" id="UP000252107"/>
    </source>
</evidence>
<keyword evidence="9" id="KW-1185">Reference proteome</keyword>
<dbReference type="AlphaFoldDB" id="A0A367Q6J0"/>
<dbReference type="PROSITE" id="PS00392">
    <property type="entry name" value="DDC_GAD_HDC_YDC"/>
    <property type="match status" value="1"/>
</dbReference>
<dbReference type="InterPro" id="IPR021115">
    <property type="entry name" value="Pyridoxal-P_BS"/>
</dbReference>
<dbReference type="Gene3D" id="3.40.640.10">
    <property type="entry name" value="Type I PLP-dependent aspartate aminotransferase-like (Major domain)"/>
    <property type="match status" value="1"/>
</dbReference>
<evidence type="ECO:0000256" key="3">
    <source>
        <dbReference type="ARBA" id="ARBA00022793"/>
    </source>
</evidence>
<comment type="caution">
    <text evidence="8">The sequence shown here is derived from an EMBL/GenBank/DDBJ whole genome shotgun (WGS) entry which is preliminary data.</text>
</comment>
<dbReference type="Proteomes" id="UP000252107">
    <property type="component" value="Unassembled WGS sequence"/>
</dbReference>
<proteinExistence type="inferred from homology"/>
<protein>
    <recommendedName>
        <fullName evidence="10">Histidine decarboxylase</fullName>
    </recommendedName>
</protein>
<comment type="cofactor">
    <cofactor evidence="1 6 7">
        <name>pyridoxal 5'-phosphate</name>
        <dbReference type="ChEBI" id="CHEBI:597326"/>
    </cofactor>
</comment>
<dbReference type="GO" id="GO:0004058">
    <property type="term" value="F:aromatic-L-amino-acid decarboxylase activity"/>
    <property type="evidence" value="ECO:0007669"/>
    <property type="project" value="UniProtKB-ARBA"/>
</dbReference>
<dbReference type="InterPro" id="IPR002129">
    <property type="entry name" value="PyrdxlP-dep_de-COase"/>
</dbReference>
<evidence type="ECO:0000256" key="6">
    <source>
        <dbReference type="PIRSR" id="PIRSR602129-50"/>
    </source>
</evidence>
<evidence type="ECO:0000313" key="8">
    <source>
        <dbReference type="EMBL" id="RCJ19675.1"/>
    </source>
</evidence>
<dbReference type="InterPro" id="IPR015421">
    <property type="entry name" value="PyrdxlP-dep_Trfase_major"/>
</dbReference>
<comment type="similarity">
    <text evidence="2 7">Belongs to the group II decarboxylase family.</text>
</comment>
<dbReference type="EMBL" id="LXQD01000339">
    <property type="protein sequence ID" value="RCJ19675.1"/>
    <property type="molecule type" value="Genomic_DNA"/>
</dbReference>
<dbReference type="InterPro" id="IPR051151">
    <property type="entry name" value="Group_II_Decarboxylase"/>
</dbReference>
<feature type="modified residue" description="N6-(pyridoxal phosphate)lysine" evidence="6">
    <location>
        <position position="229"/>
    </location>
</feature>
<evidence type="ECO:0000256" key="1">
    <source>
        <dbReference type="ARBA" id="ARBA00001933"/>
    </source>
</evidence>
<dbReference type="PANTHER" id="PTHR46101">
    <property type="match status" value="1"/>
</dbReference>
<keyword evidence="5 7" id="KW-0456">Lyase</keyword>
<evidence type="ECO:0008006" key="10">
    <source>
        <dbReference type="Google" id="ProtNLM"/>
    </source>
</evidence>
<organism evidence="8 9">
    <name type="scientific">Nostoc minutum NIES-26</name>
    <dbReference type="NCBI Taxonomy" id="1844469"/>
    <lineage>
        <taxon>Bacteria</taxon>
        <taxon>Bacillati</taxon>
        <taxon>Cyanobacteriota</taxon>
        <taxon>Cyanophyceae</taxon>
        <taxon>Nostocales</taxon>
        <taxon>Nostocaceae</taxon>
        <taxon>Nostoc</taxon>
    </lineage>
</organism>
<evidence type="ECO:0000256" key="7">
    <source>
        <dbReference type="RuleBase" id="RU000382"/>
    </source>
</evidence>
<accession>A0A367Q6J0</accession>
<dbReference type="GO" id="GO:0030170">
    <property type="term" value="F:pyridoxal phosphate binding"/>
    <property type="evidence" value="ECO:0007669"/>
    <property type="project" value="InterPro"/>
</dbReference>
<sequence length="369" mass="41235">MSSSDLSIDVLLQRLQSRSKLHAGYPYNLAFDYQHILPLLQYTLNNLGDAYVEGNYGINAKDFEREVISFFAGLYHLEKDDTWGYVTSCGTEGNLYGILLGRELYPDGILYGSADCHYSVVKAARMFRIPFVEVKSQSHGEIDYSSLRQALANNRNKPAIINVNVGTTITGAVDDISKIVQILAELNISQFHIHVDGALGGMLIPYMEGATPLDFSQYPIGSIAVSGHKFIGSPVPCGVVLARKQKVQSFDIEYLGSTDTTITGSRNGLTPVILWDAIQQRQHLFKEEVLRCRQLAEYFQNKIAELGHFALLNPFSTTVVFERPEKLIEKRWQLACYGKIAHIVVMQNHNESILKQLLQELDLMSAIAA</sequence>
<evidence type="ECO:0000256" key="4">
    <source>
        <dbReference type="ARBA" id="ARBA00022898"/>
    </source>
</evidence>
<keyword evidence="4 6" id="KW-0663">Pyridoxal phosphate</keyword>
<reference evidence="8" key="1">
    <citation type="submission" date="2016-04" db="EMBL/GenBank/DDBJ databases">
        <authorList>
            <person name="Tabuchi Yagui T.R."/>
        </authorList>
    </citation>
    <scope>NUCLEOTIDE SEQUENCE [LARGE SCALE GENOMIC DNA]</scope>
    <source>
        <strain evidence="8">NIES-26</strain>
    </source>
</reference>
<evidence type="ECO:0000256" key="5">
    <source>
        <dbReference type="ARBA" id="ARBA00023239"/>
    </source>
</evidence>
<dbReference type="PANTHER" id="PTHR46101:SF2">
    <property type="entry name" value="SERINE DECARBOXYLASE"/>
    <property type="match status" value="1"/>
</dbReference>
<dbReference type="Pfam" id="PF00282">
    <property type="entry name" value="Pyridoxal_deC"/>
    <property type="match status" value="1"/>
</dbReference>
<dbReference type="InterPro" id="IPR015424">
    <property type="entry name" value="PyrdxlP-dep_Trfase"/>
</dbReference>
<keyword evidence="3" id="KW-0210">Decarboxylase</keyword>
<dbReference type="GO" id="GO:0019752">
    <property type="term" value="P:carboxylic acid metabolic process"/>
    <property type="evidence" value="ECO:0007669"/>
    <property type="project" value="InterPro"/>
</dbReference>
<name>A0A367Q6J0_9NOSO</name>
<dbReference type="SUPFAM" id="SSF53383">
    <property type="entry name" value="PLP-dependent transferases"/>
    <property type="match status" value="1"/>
</dbReference>
<gene>
    <name evidence="8" type="ORF">A6770_05910</name>
</gene>